<evidence type="ECO:0000313" key="4">
    <source>
        <dbReference type="Proteomes" id="UP000008177"/>
    </source>
</evidence>
<dbReference type="STRING" id="999810.G2YSJ7"/>
<feature type="transmembrane region" description="Helical" evidence="2">
    <location>
        <begin position="342"/>
        <end position="361"/>
    </location>
</feature>
<dbReference type="Proteomes" id="UP000008177">
    <property type="component" value="Unplaced contigs"/>
</dbReference>
<accession>G2YSJ7</accession>
<organism evidence="3 4">
    <name type="scientific">Botryotinia fuckeliana (strain T4)</name>
    <name type="common">Noble rot fungus</name>
    <name type="synonym">Botrytis cinerea</name>
    <dbReference type="NCBI Taxonomy" id="999810"/>
    <lineage>
        <taxon>Eukaryota</taxon>
        <taxon>Fungi</taxon>
        <taxon>Dikarya</taxon>
        <taxon>Ascomycota</taxon>
        <taxon>Pezizomycotina</taxon>
        <taxon>Leotiomycetes</taxon>
        <taxon>Helotiales</taxon>
        <taxon>Sclerotiniaceae</taxon>
        <taxon>Botrytis</taxon>
    </lineage>
</organism>
<reference evidence="4" key="1">
    <citation type="journal article" date="2011" name="PLoS Genet.">
        <title>Genomic analysis of the necrotrophic fungal pathogens Sclerotinia sclerotiorum and Botrytis cinerea.</title>
        <authorList>
            <person name="Amselem J."/>
            <person name="Cuomo C.A."/>
            <person name="van Kan J.A."/>
            <person name="Viaud M."/>
            <person name="Benito E.P."/>
            <person name="Couloux A."/>
            <person name="Coutinho P.M."/>
            <person name="de Vries R.P."/>
            <person name="Dyer P.S."/>
            <person name="Fillinger S."/>
            <person name="Fournier E."/>
            <person name="Gout L."/>
            <person name="Hahn M."/>
            <person name="Kohn L."/>
            <person name="Lapalu N."/>
            <person name="Plummer K.M."/>
            <person name="Pradier J.M."/>
            <person name="Quevillon E."/>
            <person name="Sharon A."/>
            <person name="Simon A."/>
            <person name="ten Have A."/>
            <person name="Tudzynski B."/>
            <person name="Tudzynski P."/>
            <person name="Wincker P."/>
            <person name="Andrew M."/>
            <person name="Anthouard V."/>
            <person name="Beever R.E."/>
            <person name="Beffa R."/>
            <person name="Benoit I."/>
            <person name="Bouzid O."/>
            <person name="Brault B."/>
            <person name="Chen Z."/>
            <person name="Choquer M."/>
            <person name="Collemare J."/>
            <person name="Cotton P."/>
            <person name="Danchin E.G."/>
            <person name="Da Silva C."/>
            <person name="Gautier A."/>
            <person name="Giraud C."/>
            <person name="Giraud T."/>
            <person name="Gonzalez C."/>
            <person name="Grossetete S."/>
            <person name="Guldener U."/>
            <person name="Henrissat B."/>
            <person name="Howlett B.J."/>
            <person name="Kodira C."/>
            <person name="Kretschmer M."/>
            <person name="Lappartient A."/>
            <person name="Leroch M."/>
            <person name="Levis C."/>
            <person name="Mauceli E."/>
            <person name="Neuveglise C."/>
            <person name="Oeser B."/>
            <person name="Pearson M."/>
            <person name="Poulain J."/>
            <person name="Poussereau N."/>
            <person name="Quesneville H."/>
            <person name="Rascle C."/>
            <person name="Schumacher J."/>
            <person name="Segurens B."/>
            <person name="Sexton A."/>
            <person name="Silva E."/>
            <person name="Sirven C."/>
            <person name="Soanes D.M."/>
            <person name="Talbot N.J."/>
            <person name="Templeton M."/>
            <person name="Yandava C."/>
            <person name="Yarden O."/>
            <person name="Zeng Q."/>
            <person name="Rollins J.A."/>
            <person name="Lebrun M.H."/>
            <person name="Dickman M."/>
        </authorList>
    </citation>
    <scope>NUCLEOTIDE SEQUENCE [LARGE SCALE GENOMIC DNA]</scope>
    <source>
        <strain evidence="4">T4</strain>
    </source>
</reference>
<feature type="transmembrane region" description="Helical" evidence="2">
    <location>
        <begin position="66"/>
        <end position="92"/>
    </location>
</feature>
<feature type="transmembrane region" description="Helical" evidence="2">
    <location>
        <begin position="25"/>
        <end position="46"/>
    </location>
</feature>
<dbReference type="PANTHER" id="PTHR37577">
    <property type="entry name" value="INTEGRAL MEMBRANE PROTEIN"/>
    <property type="match status" value="1"/>
</dbReference>
<feature type="compositionally biased region" description="Basic residues" evidence="1">
    <location>
        <begin position="426"/>
        <end position="445"/>
    </location>
</feature>
<evidence type="ECO:0000313" key="3">
    <source>
        <dbReference type="EMBL" id="CCD54595.1"/>
    </source>
</evidence>
<dbReference type="InParanoid" id="G2YSJ7"/>
<dbReference type="EMBL" id="FQ790351">
    <property type="protein sequence ID" value="CCD54595.1"/>
    <property type="molecule type" value="Genomic_DNA"/>
</dbReference>
<dbReference type="AlphaFoldDB" id="G2YSJ7"/>
<feature type="transmembrane region" description="Helical" evidence="2">
    <location>
        <begin position="203"/>
        <end position="221"/>
    </location>
</feature>
<keyword evidence="2" id="KW-0812">Transmembrane</keyword>
<proteinExistence type="predicted"/>
<dbReference type="InterPro" id="IPR053018">
    <property type="entry name" value="Elsinochrome_Biosynth-Asso"/>
</dbReference>
<dbReference type="PANTHER" id="PTHR37577:SF1">
    <property type="entry name" value="INTEGRAL MEMBRANE PROTEIN"/>
    <property type="match status" value="1"/>
</dbReference>
<feature type="transmembrane region" description="Helical" evidence="2">
    <location>
        <begin position="139"/>
        <end position="162"/>
    </location>
</feature>
<evidence type="ECO:0000256" key="2">
    <source>
        <dbReference type="SAM" id="Phobius"/>
    </source>
</evidence>
<dbReference type="OrthoDB" id="5427664at2759"/>
<name>G2YSJ7_BOTF4</name>
<feature type="region of interest" description="Disordered" evidence="1">
    <location>
        <begin position="425"/>
        <end position="445"/>
    </location>
</feature>
<keyword evidence="2" id="KW-0472">Membrane</keyword>
<feature type="transmembrane region" description="Helical" evidence="2">
    <location>
        <begin position="299"/>
        <end position="316"/>
    </location>
</feature>
<feature type="transmembrane region" description="Helical" evidence="2">
    <location>
        <begin position="104"/>
        <end position="127"/>
    </location>
</feature>
<sequence>MSSGDEQAEGWNCTSYPALVANPDIGGIGTILTFVISVYLTLICCVAKARIDHLRSPDKNTPKLDIWSFALGNVILNFSDQQVVLGIAVLIAGVSQLSSGLDSYHWSTVLNLAWFSSFTHILTLTALREENRSNNKIKVIRVVAMGVLAVILMCMVYTAGWVSGTVIGASSNDSKYSPPMSFPAWCLFRPDIPWMWQDHLLDIQYNGTYVVLAFLILVFSYSTRALLLYYESIGQVVTLAAKFLYFDKLAGLFGIKNMKSIESRLNGMGRRKWSYRILRSLYAIFVACRQTFDSTIWELGWLSFALVWGTVRIFTIRNLPNSRDNLDSSEMMSAVLSEENDWGFGQVLGLTLMILPFLSFYGKFTIMPILRNELIPYKKHTRLLQMRCLYERSFSPMHKHLLTPLVITTYCRHLLICLRHTPQPRPMHRRVKSRLRSKMKFGSKN</sequence>
<gene>
    <name evidence="3" type="ORF">BofuT4_P126430.1</name>
</gene>
<keyword evidence="2" id="KW-1133">Transmembrane helix</keyword>
<protein>
    <submittedName>
        <fullName evidence="3">Uncharacterized protein</fullName>
    </submittedName>
</protein>
<dbReference type="HOGENOM" id="CLU_615367_0_0_1"/>
<evidence type="ECO:0000256" key="1">
    <source>
        <dbReference type="SAM" id="MobiDB-lite"/>
    </source>
</evidence>